<accession>A0A482Y6T7</accession>
<evidence type="ECO:0000313" key="3">
    <source>
        <dbReference type="Proteomes" id="UP000291097"/>
    </source>
</evidence>
<reference evidence="2 3" key="1">
    <citation type="submission" date="2019-02" db="EMBL/GenBank/DDBJ databases">
        <title>Genomic Encyclopedia of Archaeal and Bacterial Type Strains, Phase II (KMG-II): from individual species to whole genera.</title>
        <authorList>
            <person name="Goeker M."/>
        </authorList>
    </citation>
    <scope>NUCLEOTIDE SEQUENCE [LARGE SCALE GENOMIC DNA]</scope>
    <source>
        <strain evidence="2 3">DSM 18328</strain>
    </source>
</reference>
<keyword evidence="1" id="KW-1133">Transmembrane helix</keyword>
<organism evidence="2 3">
    <name type="scientific">Natrinema hispanicum</name>
    <dbReference type="NCBI Taxonomy" id="392421"/>
    <lineage>
        <taxon>Archaea</taxon>
        <taxon>Methanobacteriati</taxon>
        <taxon>Methanobacteriota</taxon>
        <taxon>Stenosarchaea group</taxon>
        <taxon>Halobacteria</taxon>
        <taxon>Halobacteriales</taxon>
        <taxon>Natrialbaceae</taxon>
        <taxon>Natrinema</taxon>
    </lineage>
</organism>
<comment type="caution">
    <text evidence="2">The sequence shown here is derived from an EMBL/GenBank/DDBJ whole genome shotgun (WGS) entry which is preliminary data.</text>
</comment>
<proteinExistence type="predicted"/>
<dbReference type="EMBL" id="SHMP01000008">
    <property type="protein sequence ID" value="RZV06314.1"/>
    <property type="molecule type" value="Genomic_DNA"/>
</dbReference>
<sequence length="56" mass="5884">MGAMATQSTATGQDNSLINLPSNPIGYLVILAAVIIGVIHLLLGSQVFSFAWNQLI</sequence>
<evidence type="ECO:0000313" key="2">
    <source>
        <dbReference type="EMBL" id="RZV06314.1"/>
    </source>
</evidence>
<feature type="transmembrane region" description="Helical" evidence="1">
    <location>
        <begin position="25"/>
        <end position="52"/>
    </location>
</feature>
<name>A0A482Y6T7_9EURY</name>
<dbReference type="InterPro" id="IPR055898">
    <property type="entry name" value="DUF7475"/>
</dbReference>
<keyword evidence="1" id="KW-0812">Transmembrane</keyword>
<dbReference type="Proteomes" id="UP000291097">
    <property type="component" value="Unassembled WGS sequence"/>
</dbReference>
<dbReference type="AlphaFoldDB" id="A0A482Y6T7"/>
<evidence type="ECO:0000256" key="1">
    <source>
        <dbReference type="SAM" id="Phobius"/>
    </source>
</evidence>
<protein>
    <submittedName>
        <fullName evidence="2">Uncharacterized protein</fullName>
    </submittedName>
</protein>
<keyword evidence="1" id="KW-0472">Membrane</keyword>
<dbReference type="Pfam" id="PF24287">
    <property type="entry name" value="DUF7475"/>
    <property type="match status" value="1"/>
</dbReference>
<gene>
    <name evidence="2" type="ORF">BDK88_3863</name>
</gene>